<dbReference type="EMBL" id="NFKK01000002">
    <property type="protein sequence ID" value="OUP54204.1"/>
    <property type="molecule type" value="Genomic_DNA"/>
</dbReference>
<dbReference type="RefSeq" id="WP_087370663.1">
    <property type="nucleotide sequence ID" value="NZ_NFKK01000002.1"/>
</dbReference>
<dbReference type="Pfam" id="PF02074">
    <property type="entry name" value="Peptidase_M32"/>
    <property type="match status" value="1"/>
</dbReference>
<keyword evidence="1 4" id="KW-0121">Carboxypeptidase</keyword>
<dbReference type="AlphaFoldDB" id="A0A1Y4LBU4"/>
<protein>
    <recommendedName>
        <fullName evidence="1">Metal-dependent carboxypeptidase</fullName>
        <ecNumber evidence="1">3.4.17.19</ecNumber>
    </recommendedName>
</protein>
<dbReference type="EC" id="3.4.17.19" evidence="1"/>
<organism evidence="4 5">
    <name type="scientific">Butyricicoccus pullicaecorum</name>
    <dbReference type="NCBI Taxonomy" id="501571"/>
    <lineage>
        <taxon>Bacteria</taxon>
        <taxon>Bacillati</taxon>
        <taxon>Bacillota</taxon>
        <taxon>Clostridia</taxon>
        <taxon>Eubacteriales</taxon>
        <taxon>Butyricicoccaceae</taxon>
        <taxon>Butyricicoccus</taxon>
    </lineage>
</organism>
<dbReference type="PIRSF" id="PIRSF006615">
    <property type="entry name" value="Zn_crbxpep_Taq"/>
    <property type="match status" value="1"/>
</dbReference>
<comment type="caution">
    <text evidence="4">The sequence shown here is derived from an EMBL/GenBank/DDBJ whole genome shotgun (WGS) entry which is preliminary data.</text>
</comment>
<feature type="active site" description="Proton donor/acceptor" evidence="3">
    <location>
        <position position="265"/>
    </location>
</feature>
<feature type="binding site" evidence="2">
    <location>
        <position position="268"/>
    </location>
    <ligand>
        <name>Zn(2+)</name>
        <dbReference type="ChEBI" id="CHEBI:29105"/>
        <note>catalytic</note>
    </ligand>
</feature>
<evidence type="ECO:0000256" key="2">
    <source>
        <dbReference type="PIRSR" id="PIRSR006615-1"/>
    </source>
</evidence>
<sequence>MRYQDCLHSIRQLNEQFRHYKSIESLFELDQWSMLPAEGAAYRQQTAAFIGEQKNALYCGDQARRVADFLSGVKLEELDNDIDRALVRIFRARYRNAVHTPVDLLREYNLMKAECMNAWKQARQAQDYGIFRPYLARAFDLKKQIALSINPDAPAFETLVGMTDEGLQVQEVSEQFDRLKTGLRSLLNRLQTGHAPETVPIPDCDPEQMERFAQRLARELGYSSERGSFNNRVVHAFTSFMGPRDARVSTYRNGSYNLIFTYLHEAGHAMYASGSSQEIIDAGLWGGVEGGFHEANARFFENMVGHSRAYWSHYYPQLQAELAPFRDISLDAFYAVTHQVRPTPRRISSDEVTYSLHAILRFELERDYFAGELSADDMAQAWNDKYEGYLGIRPQNDTEGVLQDMHWAGDYIGYFQSYALGNIYTGQILQAMHEDIPDMDARMARGDLQPIYVWMQDKIWQYGCCYTAGELMHRLTGTGLDAQPFLEYLERTYGALYGIS</sequence>
<evidence type="ECO:0000313" key="5">
    <source>
        <dbReference type="Proteomes" id="UP000195897"/>
    </source>
</evidence>
<gene>
    <name evidence="4" type="ORF">B5F17_03045</name>
</gene>
<dbReference type="PANTHER" id="PTHR34217:SF1">
    <property type="entry name" value="CARBOXYPEPTIDASE 1"/>
    <property type="match status" value="1"/>
</dbReference>
<dbReference type="PROSITE" id="PS52034">
    <property type="entry name" value="PEPTIDASE_M32"/>
    <property type="match status" value="1"/>
</dbReference>
<dbReference type="Gene3D" id="1.10.1370.30">
    <property type="match status" value="1"/>
</dbReference>
<comment type="cofactor">
    <cofactor evidence="2">
        <name>Zn(2+)</name>
        <dbReference type="ChEBI" id="CHEBI:29105"/>
    </cofactor>
    <text evidence="2">Binds 1 zinc ion per subunit.</text>
</comment>
<reference evidence="5" key="1">
    <citation type="submission" date="2017-04" db="EMBL/GenBank/DDBJ databases">
        <title>Function of individual gut microbiota members based on whole genome sequencing of pure cultures obtained from chicken caecum.</title>
        <authorList>
            <person name="Medvecky M."/>
            <person name="Cejkova D."/>
            <person name="Polansky O."/>
            <person name="Karasova D."/>
            <person name="Kubasova T."/>
            <person name="Cizek A."/>
            <person name="Rychlik I."/>
        </authorList>
    </citation>
    <scope>NUCLEOTIDE SEQUENCE [LARGE SCALE GENOMIC DNA]</scope>
    <source>
        <strain evidence="5">An180</strain>
    </source>
</reference>
<dbReference type="GO" id="GO:0006508">
    <property type="term" value="P:proteolysis"/>
    <property type="evidence" value="ECO:0007669"/>
    <property type="project" value="UniProtKB-UniRule"/>
</dbReference>
<dbReference type="GO" id="GO:0046872">
    <property type="term" value="F:metal ion binding"/>
    <property type="evidence" value="ECO:0007669"/>
    <property type="project" value="UniProtKB-KW"/>
</dbReference>
<dbReference type="PRINTS" id="PR00998">
    <property type="entry name" value="CRBOXYPTASET"/>
</dbReference>
<dbReference type="SUPFAM" id="SSF55486">
    <property type="entry name" value="Metalloproteases ('zincins'), catalytic domain"/>
    <property type="match status" value="1"/>
</dbReference>
<feature type="binding site" evidence="2">
    <location>
        <position position="294"/>
    </location>
    <ligand>
        <name>Zn(2+)</name>
        <dbReference type="ChEBI" id="CHEBI:29105"/>
        <note>catalytic</note>
    </ligand>
</feature>
<dbReference type="PANTHER" id="PTHR34217">
    <property type="entry name" value="METAL-DEPENDENT CARBOXYPEPTIDASE"/>
    <property type="match status" value="1"/>
</dbReference>
<keyword evidence="1" id="KW-0482">Metalloprotease</keyword>
<keyword evidence="2" id="KW-0862">Zinc</keyword>
<dbReference type="InterPro" id="IPR001333">
    <property type="entry name" value="Peptidase_M32_Taq"/>
</dbReference>
<keyword evidence="1 2" id="KW-0479">Metal-binding</keyword>
<evidence type="ECO:0000256" key="3">
    <source>
        <dbReference type="PIRSR" id="PIRSR006615-2"/>
    </source>
</evidence>
<accession>A0A1Y4LBU4</accession>
<dbReference type="GO" id="GO:0004181">
    <property type="term" value="F:metallocarboxypeptidase activity"/>
    <property type="evidence" value="ECO:0007669"/>
    <property type="project" value="UniProtKB-UniRule"/>
</dbReference>
<comment type="function">
    <text evidence="1">Broad specificity carboxypetidase that releases amino acids sequentially from the C-terminus, including neutral, aromatic, polar and basic residues.</text>
</comment>
<comment type="similarity">
    <text evidence="1">Belongs to the peptidase M32 family.</text>
</comment>
<feature type="binding site" evidence="2">
    <location>
        <position position="264"/>
    </location>
    <ligand>
        <name>Zn(2+)</name>
        <dbReference type="ChEBI" id="CHEBI:29105"/>
        <note>catalytic</note>
    </ligand>
</feature>
<evidence type="ECO:0000256" key="1">
    <source>
        <dbReference type="PIRNR" id="PIRNR006615"/>
    </source>
</evidence>
<proteinExistence type="inferred from homology"/>
<keyword evidence="1" id="KW-0378">Hydrolase</keyword>
<dbReference type="Proteomes" id="UP000195897">
    <property type="component" value="Unassembled WGS sequence"/>
</dbReference>
<name>A0A1Y4LBU4_9FIRM</name>
<keyword evidence="1" id="KW-0645">Protease</keyword>
<dbReference type="CDD" id="cd06460">
    <property type="entry name" value="M32_Taq"/>
    <property type="match status" value="1"/>
</dbReference>
<comment type="catalytic activity">
    <reaction evidence="1">
        <text>Release of a C-terminal amino acid with broad specificity, except for -Pro.</text>
        <dbReference type="EC" id="3.4.17.19"/>
    </reaction>
</comment>
<evidence type="ECO:0000313" key="4">
    <source>
        <dbReference type="EMBL" id="OUP54204.1"/>
    </source>
</evidence>